<feature type="domain" description="HTH lysR-type" evidence="1">
    <location>
        <begin position="24"/>
        <end position="82"/>
    </location>
</feature>
<comment type="caution">
    <text evidence="2">The sequence shown here is derived from an EMBL/GenBank/DDBJ whole genome shotgun (WGS) entry which is preliminary data.</text>
</comment>
<name>A0ABS2GQV2_9FIRM</name>
<dbReference type="EMBL" id="JACSNR010000011">
    <property type="protein sequence ID" value="MBM6924213.1"/>
    <property type="molecule type" value="Genomic_DNA"/>
</dbReference>
<dbReference type="InterPro" id="IPR051815">
    <property type="entry name" value="Molybdate_resp_trans_reg"/>
</dbReference>
<sequence>MREQIKLYLCNEEGQRFFGEGPYQLLRCIERCGSLRSAAQEMNMAYTKAFHLIRHAEEELGFPLTEKTIGGTGGGGSRLTAKAKELMTRYEQYKSACARAASQLYDEYFSGFRETASADHRTKTDR</sequence>
<dbReference type="Pfam" id="PF00126">
    <property type="entry name" value="HTH_1"/>
    <property type="match status" value="1"/>
</dbReference>
<accession>A0ABS2GQV2</accession>
<organism evidence="2 3">
    <name type="scientific">Hydrogenoanaerobacterium saccharovorans</name>
    <dbReference type="NCBI Taxonomy" id="474960"/>
    <lineage>
        <taxon>Bacteria</taxon>
        <taxon>Bacillati</taxon>
        <taxon>Bacillota</taxon>
        <taxon>Clostridia</taxon>
        <taxon>Eubacteriales</taxon>
        <taxon>Oscillospiraceae</taxon>
        <taxon>Hydrogenoanaerobacterium</taxon>
    </lineage>
</organism>
<evidence type="ECO:0000313" key="2">
    <source>
        <dbReference type="EMBL" id="MBM6924213.1"/>
    </source>
</evidence>
<dbReference type="SUPFAM" id="SSF46785">
    <property type="entry name" value="Winged helix' DNA-binding domain"/>
    <property type="match status" value="1"/>
</dbReference>
<dbReference type="InterPro" id="IPR000847">
    <property type="entry name" value="LysR_HTH_N"/>
</dbReference>
<keyword evidence="3" id="KW-1185">Reference proteome</keyword>
<proteinExistence type="predicted"/>
<dbReference type="PANTHER" id="PTHR30432">
    <property type="entry name" value="TRANSCRIPTIONAL REGULATOR MODE"/>
    <property type="match status" value="1"/>
</dbReference>
<evidence type="ECO:0000313" key="3">
    <source>
        <dbReference type="Proteomes" id="UP000724149"/>
    </source>
</evidence>
<dbReference type="PANTHER" id="PTHR30432:SF1">
    <property type="entry name" value="DNA-BINDING TRANSCRIPTIONAL DUAL REGULATOR MODE"/>
    <property type="match status" value="1"/>
</dbReference>
<dbReference type="Gene3D" id="1.10.10.10">
    <property type="entry name" value="Winged helix-like DNA-binding domain superfamily/Winged helix DNA-binding domain"/>
    <property type="match status" value="1"/>
</dbReference>
<gene>
    <name evidence="2" type="ORF">H9X81_11000</name>
</gene>
<protein>
    <submittedName>
        <fullName evidence="2">LysR family transcriptional regulator</fullName>
    </submittedName>
</protein>
<dbReference type="InterPro" id="IPR036388">
    <property type="entry name" value="WH-like_DNA-bd_sf"/>
</dbReference>
<dbReference type="RefSeq" id="WP_204722004.1">
    <property type="nucleotide sequence ID" value="NZ_JACSNR010000011.1"/>
</dbReference>
<dbReference type="InterPro" id="IPR036390">
    <property type="entry name" value="WH_DNA-bd_sf"/>
</dbReference>
<evidence type="ECO:0000259" key="1">
    <source>
        <dbReference type="Pfam" id="PF00126"/>
    </source>
</evidence>
<reference evidence="2 3" key="1">
    <citation type="journal article" date="2021" name="Sci. Rep.">
        <title>The distribution of antibiotic resistance genes in chicken gut microbiota commensals.</title>
        <authorList>
            <person name="Juricova H."/>
            <person name="Matiasovicova J."/>
            <person name="Kubasova T."/>
            <person name="Cejkova D."/>
            <person name="Rychlik I."/>
        </authorList>
    </citation>
    <scope>NUCLEOTIDE SEQUENCE [LARGE SCALE GENOMIC DNA]</scope>
    <source>
        <strain evidence="2 3">An564</strain>
    </source>
</reference>
<dbReference type="Proteomes" id="UP000724149">
    <property type="component" value="Unassembled WGS sequence"/>
</dbReference>